<evidence type="ECO:0000313" key="23">
    <source>
        <dbReference type="EMBL" id="ENN73372.1"/>
    </source>
</evidence>
<dbReference type="CDD" id="cd16735">
    <property type="entry name" value="RING-HC_PCGF3"/>
    <property type="match status" value="1"/>
</dbReference>
<dbReference type="InterPro" id="IPR054573">
    <property type="entry name" value="PP2A/SF3B1-like_HEAT"/>
</dbReference>
<dbReference type="OrthoDB" id="9989112at2759"/>
<dbReference type="GO" id="GO:0000785">
    <property type="term" value="C:chromatin"/>
    <property type="evidence" value="ECO:0007669"/>
    <property type="project" value="UniProtKB-ARBA"/>
</dbReference>
<keyword evidence="15" id="KW-0539">Nucleus</keyword>
<dbReference type="InterPro" id="IPR013083">
    <property type="entry name" value="Znf_RING/FYVE/PHD"/>
</dbReference>
<dbReference type="FunFam" id="3.10.20.90:FF:000073">
    <property type="entry name" value="Polycomb group RING finger protein 3"/>
    <property type="match status" value="1"/>
</dbReference>
<dbReference type="InterPro" id="IPR017907">
    <property type="entry name" value="Znf_RING_CS"/>
</dbReference>
<keyword evidence="14" id="KW-0508">mRNA splicing</keyword>
<dbReference type="SMART" id="SM00175">
    <property type="entry name" value="RAB"/>
    <property type="match status" value="1"/>
</dbReference>
<dbReference type="InterPro" id="IPR015016">
    <property type="entry name" value="SF3b_su1"/>
</dbReference>
<organism evidence="23">
    <name type="scientific">Dendroctonus ponderosae</name>
    <name type="common">Mountain pine beetle</name>
    <dbReference type="NCBI Taxonomy" id="77166"/>
    <lineage>
        <taxon>Eukaryota</taxon>
        <taxon>Metazoa</taxon>
        <taxon>Ecdysozoa</taxon>
        <taxon>Arthropoda</taxon>
        <taxon>Hexapoda</taxon>
        <taxon>Insecta</taxon>
        <taxon>Pterygota</taxon>
        <taxon>Neoptera</taxon>
        <taxon>Endopterygota</taxon>
        <taxon>Coleoptera</taxon>
        <taxon>Polyphaga</taxon>
        <taxon>Cucujiformia</taxon>
        <taxon>Curculionidae</taxon>
        <taxon>Scolytinae</taxon>
        <taxon>Dendroctonus</taxon>
    </lineage>
</organism>
<name>N6U455_DENPD</name>
<accession>N6U455</accession>
<evidence type="ECO:0000256" key="21">
    <source>
        <dbReference type="SAM" id="MobiDB-lite"/>
    </source>
</evidence>
<evidence type="ECO:0000256" key="20">
    <source>
        <dbReference type="ARBA" id="ARBA00083579"/>
    </source>
</evidence>
<dbReference type="SUPFAM" id="SSF48371">
    <property type="entry name" value="ARM repeat"/>
    <property type="match status" value="2"/>
</dbReference>
<dbReference type="FunFam" id="3.40.50.300:FF:001129">
    <property type="entry name" value="ras-related protein Rab-44 isoform X2"/>
    <property type="match status" value="1"/>
</dbReference>
<dbReference type="InterPro" id="IPR038737">
    <property type="entry name" value="SF3b_su1-like"/>
</dbReference>
<dbReference type="GO" id="GO:0005525">
    <property type="term" value="F:GTP binding"/>
    <property type="evidence" value="ECO:0007669"/>
    <property type="project" value="UniProtKB-KW"/>
</dbReference>
<dbReference type="CDD" id="cd04112">
    <property type="entry name" value="Rab26"/>
    <property type="match status" value="1"/>
</dbReference>
<dbReference type="FunFam" id="3.30.40.10:FF:000033">
    <property type="entry name" value="Polycomb group RING finger protein 3"/>
    <property type="match status" value="1"/>
</dbReference>
<dbReference type="InterPro" id="IPR011989">
    <property type="entry name" value="ARM-like"/>
</dbReference>
<evidence type="ECO:0000256" key="18">
    <source>
        <dbReference type="ARBA" id="ARBA00072766"/>
    </source>
</evidence>
<evidence type="ECO:0000256" key="15">
    <source>
        <dbReference type="ARBA" id="ARBA00023242"/>
    </source>
</evidence>
<evidence type="ECO:0000256" key="6">
    <source>
        <dbReference type="ARBA" id="ARBA00022728"/>
    </source>
</evidence>
<evidence type="ECO:0000256" key="11">
    <source>
        <dbReference type="ARBA" id="ARBA00023015"/>
    </source>
</evidence>
<dbReference type="PANTHER" id="PTHR12097">
    <property type="entry name" value="SPLICING FACTOR 3B, SUBUNIT 1-RELATED"/>
    <property type="match status" value="1"/>
</dbReference>
<dbReference type="InterPro" id="IPR005225">
    <property type="entry name" value="Small_GTP-bd"/>
</dbReference>
<dbReference type="Pfam" id="PF16207">
    <property type="entry name" value="RAWUL"/>
    <property type="match status" value="1"/>
</dbReference>
<keyword evidence="3" id="KW-0678">Repressor</keyword>
<dbReference type="InterPro" id="IPR001806">
    <property type="entry name" value="Small_GTPase"/>
</dbReference>
<feature type="compositionally biased region" description="Basic and acidic residues" evidence="21">
    <location>
        <begin position="290"/>
        <end position="314"/>
    </location>
</feature>
<dbReference type="EMBL" id="KB741167">
    <property type="protein sequence ID" value="ENN73372.1"/>
    <property type="molecule type" value="Genomic_DNA"/>
</dbReference>
<proteinExistence type="inferred from homology"/>
<evidence type="ECO:0000256" key="13">
    <source>
        <dbReference type="ARBA" id="ARBA00023163"/>
    </source>
</evidence>
<dbReference type="NCBIfam" id="TIGR00231">
    <property type="entry name" value="small_GTP"/>
    <property type="match status" value="1"/>
</dbReference>
<evidence type="ECO:0000256" key="2">
    <source>
        <dbReference type="ARBA" id="ARBA00005754"/>
    </source>
</evidence>
<dbReference type="GO" id="GO:0031519">
    <property type="term" value="C:PcG protein complex"/>
    <property type="evidence" value="ECO:0007669"/>
    <property type="project" value="UniProtKB-ARBA"/>
</dbReference>
<dbReference type="GO" id="GO:0003729">
    <property type="term" value="F:mRNA binding"/>
    <property type="evidence" value="ECO:0007669"/>
    <property type="project" value="InterPro"/>
</dbReference>
<dbReference type="PROSITE" id="PS51421">
    <property type="entry name" value="RAS"/>
    <property type="match status" value="1"/>
</dbReference>
<feature type="compositionally biased region" description="Basic and acidic residues" evidence="21">
    <location>
        <begin position="250"/>
        <end position="263"/>
    </location>
</feature>
<evidence type="ECO:0000256" key="19">
    <source>
        <dbReference type="ARBA" id="ARBA00076941"/>
    </source>
</evidence>
<keyword evidence="13" id="KW-0804">Transcription</keyword>
<dbReference type="Gene3D" id="3.30.40.10">
    <property type="entry name" value="Zinc/RING finger domain, C3HC4 (zinc finger)"/>
    <property type="match status" value="1"/>
</dbReference>
<feature type="compositionally biased region" description="Polar residues" evidence="21">
    <location>
        <begin position="354"/>
        <end position="373"/>
    </location>
</feature>
<dbReference type="Gene3D" id="3.40.50.300">
    <property type="entry name" value="P-loop containing nucleotide triphosphate hydrolases"/>
    <property type="match status" value="1"/>
</dbReference>
<sequence length="1859" mass="209265">MKVCRPRKPQLVLSCPNLTLRWLDIEAQIRDIQSKKKEAPPEGGEKGVSLGESGFFDSEIYDGKDKKYEGYVTSIAANDEVDDEEEEVGYSQKRTGLGAPVALLNDIAQSEKDYDPFADRRRPTIADREDEYRQKRRRMIISPERADPFADGGKTPEVNARGYTQIMKETLLKGEENEVRRKIIERAKDGTLKPQNGDAKPAPKKRGRWDQTVEETFIPAKKKTLSVSTPSTAATPVWEGDAGLTQKTPADIRWDETPGHKGSETPGATPGQSTRMWDATPGAATPGRETPGHDKASSRRNRWDETPKTERETPGHSSGWAETPRTDRTGADLIQETPTPGASKRRSRWDETPSAATPSVSMTPGAMTPQTPHGTPGHATPMLTPGGSTPVGTKAMAMATPTPGHLASMTPEQLQAFRWEREIDERNRPYSDDELDAMFPPGYKVLPPPAGYIPIRTPARKLTATPTPLVGQTPVGFFMQNEDKSAKYMDNQPKGQNLPFMKPEDAQYFDKLLVDVDEEALSPEEQKERKIMKLLLKIKNGTPPMRKAALRQITDKAREFGAGPLFNQILPLLMSPTLEDQERHLLVKVIDRILYKLDDLVRPYVHKILVVIEPLLIDEDYYARVEGREIISNLAKAAGLATMISTMRPDIDNIDEYVRNTTARAFAVVASALGIPSLLPFLKAVCRSKKSWQARHTGIKIVQQIAILMGCAILPHLKSLVEIIEHGLVDEQQKVRTITALGIAALAEAATPYGIESFDSVLKPLWKGIRTHRGKGLAAFLKAIGYLIPLMDAEYANYYTREVMLILIREFQSPDEEMKKIVLKVVKQCCSTDGVEPQYIKEEILPQFFKHFWNHRMALDRRNYRQLVDTTVEIANKVGASEIINRIVDDLKDENEAYRKMVMESIEKIMGNLGAADIDSRLEEQLIDGILYAFQEQTTEDVVMLNGFGTIVNQLGKRVKPYLPQICGTILWRLNNKSAKVRQQAADLISRIAVVMKTCQEEKLMGHLGVVLYEYLGEEYPEVLGSILGALKAIVNVIGMTKMTPPIKDLLPRLTPILKNRHEKVQENCIDLVGRIADRGPEYVSAREWMRICFELLELLKAHKKAIRRATVNTFGYIAKAIGPHDVLATLLNNLKVQERQNRVCTTVAIAIVAETCSPFTVLPALMNEYRVPELNVQNGVLKSLSFLFEYIGEMGKDYIYAVAPLLEDALMDRDLVHRQTACAAIKHMALGVYGFGCEDALVHLLNYVWPNIFETSPHLVQAFMDAIEGMRVALGPIKVLQYSLQVSIRKGFDRVEITGLCAFQGLFHPARKVRDVYWKIYNSLYIGGQDALVAGYPRIANDPKNQYIRSSSQSVAQQAAICLSRLERFFWSGSGQSRRAPQWALPSRPGKVTGECWNSAVFEVGICCRQAPTMTDREDSMDDDVFEAVEARLEVPEDGQRGTHSPTGYRGYQPSIDVINLCNQLEDAEVPVHKTILLGDSGVGKTSLLVKFDTGKFESSKFSATVGIGFTTKVVQVDDSKVKLQIWDTAGQERFRCVTHAYYRDAHALLLLYDVTNKKSFDNIRAWLGEIKDYAHDDVVIMLLGNKADCGSDRAIKREEGERLAREYRVTFMETSAKSGQNVELAFHAIARQLVERRIRLRSINNHIACKICKGYLIDATTVTECLHTFCKSCLVKHLEENNTCPICSIVIHQSHPLQYISFDRTMQDIVYKLVPNLMEVELSREREFYRVRGLPNPKDIPLQNLDLNSEDLQHDPHAASDYHRQDEQVNVCLECISANLRALKRRYIRCSAQATILHLKKFIAMKILNGMDQYREIDILCNEELLGKDHTLKFVVVTRWRFQNAPLTLQYRPKIDI</sequence>
<dbReference type="GO" id="GO:0000245">
    <property type="term" value="P:spliceosomal complex assembly"/>
    <property type="evidence" value="ECO:0007669"/>
    <property type="project" value="InterPro"/>
</dbReference>
<feature type="domain" description="RING-type" evidence="22">
    <location>
        <begin position="1651"/>
        <end position="1690"/>
    </location>
</feature>
<dbReference type="GO" id="GO:0005686">
    <property type="term" value="C:U2 snRNP"/>
    <property type="evidence" value="ECO:0007669"/>
    <property type="project" value="UniProtKB-ARBA"/>
</dbReference>
<dbReference type="SMART" id="SM00177">
    <property type="entry name" value="ARF"/>
    <property type="match status" value="1"/>
</dbReference>
<feature type="compositionally biased region" description="Polar residues" evidence="21">
    <location>
        <begin position="225"/>
        <end position="234"/>
    </location>
</feature>
<dbReference type="InterPro" id="IPR034085">
    <property type="entry name" value="TOG"/>
</dbReference>
<evidence type="ECO:0000256" key="16">
    <source>
        <dbReference type="ARBA" id="ARBA00023288"/>
    </source>
</evidence>
<dbReference type="GO" id="GO:0016607">
    <property type="term" value="C:nuclear speck"/>
    <property type="evidence" value="ECO:0007669"/>
    <property type="project" value="UniProtKB-SubCell"/>
</dbReference>
<evidence type="ECO:0000256" key="3">
    <source>
        <dbReference type="ARBA" id="ARBA00022491"/>
    </source>
</evidence>
<dbReference type="SMART" id="SM00173">
    <property type="entry name" value="RAS"/>
    <property type="match status" value="1"/>
</dbReference>
<dbReference type="PROSITE" id="PS51420">
    <property type="entry name" value="RHO"/>
    <property type="match status" value="1"/>
</dbReference>
<dbReference type="SMART" id="SM00184">
    <property type="entry name" value="RING"/>
    <property type="match status" value="1"/>
</dbReference>
<comment type="similarity">
    <text evidence="2">Belongs to the SF3B1 family.</text>
</comment>
<dbReference type="GO" id="GO:0008270">
    <property type="term" value="F:zinc ion binding"/>
    <property type="evidence" value="ECO:0007669"/>
    <property type="project" value="UniProtKB-KW"/>
</dbReference>
<keyword evidence="10" id="KW-0862">Zinc</keyword>
<keyword evidence="8" id="KW-0547">Nucleotide-binding</keyword>
<gene>
    <name evidence="23" type="ORF">YQE_10022</name>
</gene>
<dbReference type="PRINTS" id="PR00449">
    <property type="entry name" value="RASTRNSFRMNG"/>
</dbReference>
<evidence type="ECO:0000256" key="14">
    <source>
        <dbReference type="ARBA" id="ARBA00023187"/>
    </source>
</evidence>
<dbReference type="SMART" id="SM01349">
    <property type="entry name" value="TOG"/>
    <property type="match status" value="1"/>
</dbReference>
<keyword evidence="6" id="KW-0747">Spliceosome</keyword>
<keyword evidence="5" id="KW-0479">Metal-binding</keyword>
<dbReference type="GO" id="GO:0000226">
    <property type="term" value="P:microtubule cytoskeleton organization"/>
    <property type="evidence" value="ECO:0007669"/>
    <property type="project" value="UniProtKB-ARBA"/>
</dbReference>
<keyword evidence="4" id="KW-0507">mRNA processing</keyword>
<dbReference type="Pfam" id="PF08920">
    <property type="entry name" value="SF3b1"/>
    <property type="match status" value="1"/>
</dbReference>
<keyword evidence="7" id="KW-0677">Repeat</keyword>
<evidence type="ECO:0000256" key="5">
    <source>
        <dbReference type="ARBA" id="ARBA00022723"/>
    </source>
</evidence>
<dbReference type="InterPro" id="IPR001841">
    <property type="entry name" value="Znf_RING"/>
</dbReference>
<dbReference type="GO" id="GO:0003924">
    <property type="term" value="F:GTPase activity"/>
    <property type="evidence" value="ECO:0007669"/>
    <property type="project" value="InterPro"/>
</dbReference>
<evidence type="ECO:0000256" key="10">
    <source>
        <dbReference type="ARBA" id="ARBA00022833"/>
    </source>
</evidence>
<dbReference type="FunFam" id="1.25.10.10:FF:000303">
    <property type="entry name" value="splicing factor 3B subunit 1"/>
    <property type="match status" value="1"/>
</dbReference>
<feature type="region of interest" description="Disordered" evidence="21">
    <location>
        <begin position="34"/>
        <end position="55"/>
    </location>
</feature>
<feature type="region of interest" description="Disordered" evidence="21">
    <location>
        <begin position="114"/>
        <end position="161"/>
    </location>
</feature>
<dbReference type="SMART" id="SM00174">
    <property type="entry name" value="RHO"/>
    <property type="match status" value="1"/>
</dbReference>
<protein>
    <recommendedName>
        <fullName evidence="18">Polycomb group RING finger protein 3</fullName>
    </recommendedName>
    <alternativeName>
        <fullName evidence="19">Pre-mRNA-splicing factor SF3b 155 kDa subunit</fullName>
    </alternativeName>
    <alternativeName>
        <fullName evidence="20">Spliceosome-associated protein 155</fullName>
    </alternativeName>
    <alternativeName>
        <fullName evidence="17">Splicing factor 3B subunit 1</fullName>
    </alternativeName>
</protein>
<dbReference type="SMART" id="SM00176">
    <property type="entry name" value="RAN"/>
    <property type="match status" value="1"/>
</dbReference>
<dbReference type="SUPFAM" id="SSF57850">
    <property type="entry name" value="RING/U-box"/>
    <property type="match status" value="1"/>
</dbReference>
<keyword evidence="12" id="KW-0342">GTP-binding</keyword>
<feature type="compositionally biased region" description="Basic and acidic residues" evidence="21">
    <location>
        <begin position="34"/>
        <end position="45"/>
    </location>
</feature>
<evidence type="ECO:0000256" key="7">
    <source>
        <dbReference type="ARBA" id="ARBA00022737"/>
    </source>
</evidence>
<comment type="subcellular location">
    <subcellularLocation>
        <location evidence="1">Nucleus speckle</location>
    </subcellularLocation>
</comment>
<dbReference type="SUPFAM" id="SSF52540">
    <property type="entry name" value="P-loop containing nucleoside triphosphate hydrolases"/>
    <property type="match status" value="1"/>
</dbReference>
<dbReference type="PROSITE" id="PS50089">
    <property type="entry name" value="ZF_RING_2"/>
    <property type="match status" value="1"/>
</dbReference>
<keyword evidence="11" id="KW-0805">Transcription regulation</keyword>
<reference evidence="23" key="1">
    <citation type="journal article" date="2013" name="Genome Biol.">
        <title>Draft genome of the mountain pine beetle, Dendroctonus ponderosae Hopkins, a major forest pest.</title>
        <authorList>
            <person name="Keeling C.I."/>
            <person name="Yuen M.M."/>
            <person name="Liao N.Y."/>
            <person name="Docking T.R."/>
            <person name="Chan S.K."/>
            <person name="Taylor G.A."/>
            <person name="Palmquist D.L."/>
            <person name="Jackman S.D."/>
            <person name="Nguyen A."/>
            <person name="Li M."/>
            <person name="Henderson H."/>
            <person name="Janes J.K."/>
            <person name="Zhao Y."/>
            <person name="Pandoh P."/>
            <person name="Moore R."/>
            <person name="Sperling F.A."/>
            <person name="Huber D.P."/>
            <person name="Birol I."/>
            <person name="Jones S.J."/>
            <person name="Bohlmann J."/>
        </authorList>
    </citation>
    <scope>NUCLEOTIDE SEQUENCE</scope>
</reference>
<feature type="region of interest" description="Disordered" evidence="21">
    <location>
        <begin position="185"/>
        <end position="385"/>
    </location>
</feature>
<keyword evidence="16" id="KW-0449">Lipoprotein</keyword>
<evidence type="ECO:0000256" key="12">
    <source>
        <dbReference type="ARBA" id="ARBA00023134"/>
    </source>
</evidence>
<dbReference type="Pfam" id="PF13923">
    <property type="entry name" value="zf-C3HC4_2"/>
    <property type="match status" value="1"/>
</dbReference>
<dbReference type="Gene3D" id="3.10.20.90">
    <property type="entry name" value="Phosphatidylinositol 3-kinase Catalytic Subunit, Chain A, domain 1"/>
    <property type="match status" value="1"/>
</dbReference>
<dbReference type="GO" id="GO:0005681">
    <property type="term" value="C:spliceosomal complex"/>
    <property type="evidence" value="ECO:0007669"/>
    <property type="project" value="UniProtKB-KW"/>
</dbReference>
<dbReference type="Pfam" id="PF00071">
    <property type="entry name" value="Ras"/>
    <property type="match status" value="1"/>
</dbReference>
<evidence type="ECO:0000256" key="8">
    <source>
        <dbReference type="ARBA" id="ARBA00022741"/>
    </source>
</evidence>
<evidence type="ECO:0000256" key="1">
    <source>
        <dbReference type="ARBA" id="ARBA00004324"/>
    </source>
</evidence>
<evidence type="ECO:0000256" key="17">
    <source>
        <dbReference type="ARBA" id="ARBA00070532"/>
    </source>
</evidence>
<evidence type="ECO:0000259" key="22">
    <source>
        <dbReference type="PROSITE" id="PS50089"/>
    </source>
</evidence>
<dbReference type="InterPro" id="IPR027417">
    <property type="entry name" value="P-loop_NTPase"/>
</dbReference>
<dbReference type="FunFam" id="1.25.10.10:FF:000810">
    <property type="entry name" value="Splicing factor 3B subunit 1"/>
    <property type="match status" value="1"/>
</dbReference>
<feature type="non-terminal residue" evidence="23">
    <location>
        <position position="1"/>
    </location>
</feature>
<dbReference type="Gene3D" id="1.25.10.10">
    <property type="entry name" value="Leucine-rich Repeat Variant"/>
    <property type="match status" value="2"/>
</dbReference>
<keyword evidence="9" id="KW-0863">Zinc-finger</keyword>
<dbReference type="PROSITE" id="PS00518">
    <property type="entry name" value="ZF_RING_1"/>
    <property type="match status" value="1"/>
</dbReference>
<dbReference type="HOGENOM" id="CLU_002242_0_0_1"/>
<dbReference type="CDD" id="cd17083">
    <property type="entry name" value="RAWUL_PCGF3"/>
    <property type="match status" value="1"/>
</dbReference>
<dbReference type="InterPro" id="IPR016024">
    <property type="entry name" value="ARM-type_fold"/>
</dbReference>
<dbReference type="FunFam" id="1.25.10.10:FF:000088">
    <property type="entry name" value="Splicing factor 3b, subunit 1"/>
    <property type="match status" value="1"/>
</dbReference>
<feature type="compositionally biased region" description="Basic and acidic residues" evidence="21">
    <location>
        <begin position="114"/>
        <end position="133"/>
    </location>
</feature>
<dbReference type="PROSITE" id="PS51419">
    <property type="entry name" value="RAB"/>
    <property type="match status" value="1"/>
</dbReference>
<evidence type="ECO:0000256" key="4">
    <source>
        <dbReference type="ARBA" id="ARBA00022664"/>
    </source>
</evidence>
<evidence type="ECO:0000256" key="9">
    <source>
        <dbReference type="ARBA" id="ARBA00022771"/>
    </source>
</evidence>
<dbReference type="OMA" id="EERLMCH"/>
<dbReference type="Pfam" id="PF22646">
    <property type="entry name" value="PPP2R1A-like_HEAT"/>
    <property type="match status" value="1"/>
</dbReference>
<dbReference type="InterPro" id="IPR032443">
    <property type="entry name" value="RAWUL"/>
</dbReference>